<dbReference type="GO" id="GO:0031966">
    <property type="term" value="C:mitochondrial membrane"/>
    <property type="evidence" value="ECO:0007669"/>
    <property type="project" value="TreeGrafter"/>
</dbReference>
<dbReference type="Gene3D" id="1.10.10.1740">
    <property type="entry name" value="Transmembrane protein 14-like"/>
    <property type="match status" value="1"/>
</dbReference>
<evidence type="ECO:0000256" key="2">
    <source>
        <dbReference type="ARBA" id="ARBA00007590"/>
    </source>
</evidence>
<feature type="transmembrane region" description="Helical" evidence="10">
    <location>
        <begin position="71"/>
        <end position="88"/>
    </location>
</feature>
<evidence type="ECO:0000256" key="10">
    <source>
        <dbReference type="SAM" id="Phobius"/>
    </source>
</evidence>
<feature type="region of interest" description="Disordered" evidence="9">
    <location>
        <begin position="1"/>
        <end position="20"/>
    </location>
</feature>
<dbReference type="GO" id="GO:0070453">
    <property type="term" value="P:regulation of heme biosynthetic process"/>
    <property type="evidence" value="ECO:0007669"/>
    <property type="project" value="TreeGrafter"/>
</dbReference>
<keyword evidence="6 10" id="KW-0472">Membrane</keyword>
<dbReference type="AlphaFoldDB" id="A0AAJ7UIW7"/>
<evidence type="ECO:0000313" key="12">
    <source>
        <dbReference type="RefSeq" id="XP_032836056.1"/>
    </source>
</evidence>
<dbReference type="PANTHER" id="PTHR12668">
    <property type="entry name" value="TRANSMEMBRANE PROTEIN 14, 15"/>
    <property type="match status" value="1"/>
</dbReference>
<evidence type="ECO:0000313" key="11">
    <source>
        <dbReference type="Proteomes" id="UP001318040"/>
    </source>
</evidence>
<dbReference type="RefSeq" id="XP_032836056.1">
    <property type="nucleotide sequence ID" value="XM_032980165.1"/>
</dbReference>
<reference evidence="12" key="1">
    <citation type="submission" date="2025-08" db="UniProtKB">
        <authorList>
            <consortium name="RefSeq"/>
        </authorList>
    </citation>
    <scope>IDENTIFICATION</scope>
    <source>
        <tissue evidence="12">Sperm</tissue>
    </source>
</reference>
<organism evidence="11 12">
    <name type="scientific">Petromyzon marinus</name>
    <name type="common">Sea lamprey</name>
    <dbReference type="NCBI Taxonomy" id="7757"/>
    <lineage>
        <taxon>Eukaryota</taxon>
        <taxon>Metazoa</taxon>
        <taxon>Chordata</taxon>
        <taxon>Craniata</taxon>
        <taxon>Vertebrata</taxon>
        <taxon>Cyclostomata</taxon>
        <taxon>Hyperoartia</taxon>
        <taxon>Petromyzontiformes</taxon>
        <taxon>Petromyzontidae</taxon>
        <taxon>Petromyzon</taxon>
    </lineage>
</organism>
<dbReference type="GO" id="GO:0006783">
    <property type="term" value="P:heme biosynthetic process"/>
    <property type="evidence" value="ECO:0007669"/>
    <property type="project" value="UniProtKB-KW"/>
</dbReference>
<feature type="transmembrane region" description="Helical" evidence="10">
    <location>
        <begin position="97"/>
        <end position="116"/>
    </location>
</feature>
<protein>
    <recommendedName>
        <fullName evidence="8">Transmembrane protein 14C</fullName>
    </recommendedName>
</protein>
<dbReference type="KEGG" id="pmrn:116957792"/>
<dbReference type="InterPro" id="IPR005349">
    <property type="entry name" value="TMEM14"/>
</dbReference>
<feature type="transmembrane region" description="Helical" evidence="10">
    <location>
        <begin position="122"/>
        <end position="140"/>
    </location>
</feature>
<dbReference type="CTD" id="51522"/>
<evidence type="ECO:0000256" key="9">
    <source>
        <dbReference type="SAM" id="MobiDB-lite"/>
    </source>
</evidence>
<keyword evidence="5" id="KW-0350">Heme biosynthesis</keyword>
<dbReference type="Pfam" id="PF03647">
    <property type="entry name" value="Tmemb_14"/>
    <property type="match status" value="1"/>
</dbReference>
<accession>A0AAJ7UIW7</accession>
<sequence length="149" mass="15342">MGIRFPAMSQRGSGSRCDTLDPVPSARCQATRQALSARSLARMPVDWIGYGYAALVASGGVIGYVKAGSVPSLAAGLLFGGLAGFGAYQTSNDPKNVWAALAASGLLTGVMGMRFYNSGKLFPAGIIAGASLMMVGRLGMKMLAKPHEP</sequence>
<evidence type="ECO:0000256" key="5">
    <source>
        <dbReference type="ARBA" id="ARBA00023133"/>
    </source>
</evidence>
<evidence type="ECO:0000256" key="6">
    <source>
        <dbReference type="ARBA" id="ARBA00023136"/>
    </source>
</evidence>
<comment type="subcellular location">
    <subcellularLocation>
        <location evidence="1">Membrane</location>
        <topology evidence="1">Multi-pass membrane protein</topology>
    </subcellularLocation>
</comment>
<keyword evidence="3 10" id="KW-0812">Transmembrane</keyword>
<comment type="function">
    <text evidence="7">Required for normal heme biosynthesis.</text>
</comment>
<evidence type="ECO:0000256" key="1">
    <source>
        <dbReference type="ARBA" id="ARBA00004141"/>
    </source>
</evidence>
<feature type="transmembrane region" description="Helical" evidence="10">
    <location>
        <begin position="47"/>
        <end position="65"/>
    </location>
</feature>
<keyword evidence="11" id="KW-1185">Reference proteome</keyword>
<proteinExistence type="inferred from homology"/>
<name>A0AAJ7UIW7_PETMA</name>
<evidence type="ECO:0000256" key="8">
    <source>
        <dbReference type="ARBA" id="ARBA00039421"/>
    </source>
</evidence>
<dbReference type="FunFam" id="1.10.10.1740:FF:000002">
    <property type="entry name" value="Transmembrane protein 14C"/>
    <property type="match status" value="1"/>
</dbReference>
<evidence type="ECO:0000256" key="7">
    <source>
        <dbReference type="ARBA" id="ARBA00037428"/>
    </source>
</evidence>
<dbReference type="PANTHER" id="PTHR12668:SF4">
    <property type="entry name" value="TRANSMEMBRANE PROTEIN 14C-RELATED"/>
    <property type="match status" value="1"/>
</dbReference>
<keyword evidence="4 10" id="KW-1133">Transmembrane helix</keyword>
<gene>
    <name evidence="12" type="primary">TMEM14C</name>
</gene>
<evidence type="ECO:0000256" key="3">
    <source>
        <dbReference type="ARBA" id="ARBA00022692"/>
    </source>
</evidence>
<comment type="similarity">
    <text evidence="2">Belongs to the TMEM14 family.</text>
</comment>
<evidence type="ECO:0000256" key="4">
    <source>
        <dbReference type="ARBA" id="ARBA00022989"/>
    </source>
</evidence>
<dbReference type="InterPro" id="IPR044890">
    <property type="entry name" value="TMEM14_sf"/>
</dbReference>
<dbReference type="Proteomes" id="UP001318040">
    <property type="component" value="Chromosome 43"/>
</dbReference>